<evidence type="ECO:0000313" key="1">
    <source>
        <dbReference type="EMBL" id="MQL80563.1"/>
    </source>
</evidence>
<dbReference type="Proteomes" id="UP000652761">
    <property type="component" value="Unassembled WGS sequence"/>
</dbReference>
<dbReference type="AlphaFoldDB" id="A0A843UHH2"/>
<reference evidence="1" key="1">
    <citation type="submission" date="2017-07" db="EMBL/GenBank/DDBJ databases">
        <title>Taro Niue Genome Assembly and Annotation.</title>
        <authorList>
            <person name="Atibalentja N."/>
            <person name="Keating K."/>
            <person name="Fields C.J."/>
        </authorList>
    </citation>
    <scope>NUCLEOTIDE SEQUENCE</scope>
    <source>
        <strain evidence="1">Niue_2</strain>
        <tissue evidence="1">Leaf</tissue>
    </source>
</reference>
<gene>
    <name evidence="1" type="ORF">Taro_013007</name>
</gene>
<proteinExistence type="predicted"/>
<sequence>MASIQLIWGYTRFPMGHGIQPEGSRTMVHLMGPLGSDARSEDARSAHGGRPSEARLLAIMVGPTVITSRIPFEVVLLRIGLLWTLSVALPSAGGLEGQEKRDIGWALGPLAWEGHGPRASL</sequence>
<protein>
    <submittedName>
        <fullName evidence="1">Uncharacterized protein</fullName>
    </submittedName>
</protein>
<comment type="caution">
    <text evidence="1">The sequence shown here is derived from an EMBL/GenBank/DDBJ whole genome shotgun (WGS) entry which is preliminary data.</text>
</comment>
<organism evidence="1 2">
    <name type="scientific">Colocasia esculenta</name>
    <name type="common">Wild taro</name>
    <name type="synonym">Arum esculentum</name>
    <dbReference type="NCBI Taxonomy" id="4460"/>
    <lineage>
        <taxon>Eukaryota</taxon>
        <taxon>Viridiplantae</taxon>
        <taxon>Streptophyta</taxon>
        <taxon>Embryophyta</taxon>
        <taxon>Tracheophyta</taxon>
        <taxon>Spermatophyta</taxon>
        <taxon>Magnoliopsida</taxon>
        <taxon>Liliopsida</taxon>
        <taxon>Araceae</taxon>
        <taxon>Aroideae</taxon>
        <taxon>Colocasieae</taxon>
        <taxon>Colocasia</taxon>
    </lineage>
</organism>
<evidence type="ECO:0000313" key="2">
    <source>
        <dbReference type="Proteomes" id="UP000652761"/>
    </source>
</evidence>
<accession>A0A843UHH2</accession>
<keyword evidence="2" id="KW-1185">Reference proteome</keyword>
<name>A0A843UHH2_COLES</name>
<dbReference type="EMBL" id="NMUH01000514">
    <property type="protein sequence ID" value="MQL80563.1"/>
    <property type="molecule type" value="Genomic_DNA"/>
</dbReference>